<evidence type="ECO:0000313" key="3">
    <source>
        <dbReference type="Proteomes" id="UP000612352"/>
    </source>
</evidence>
<dbReference type="InterPro" id="IPR036291">
    <property type="entry name" value="NAD(P)-bd_dom_sf"/>
</dbReference>
<dbReference type="Gene3D" id="3.40.50.720">
    <property type="entry name" value="NAD(P)-binding Rossmann-like Domain"/>
    <property type="match status" value="1"/>
</dbReference>
<evidence type="ECO:0000259" key="1">
    <source>
        <dbReference type="Pfam" id="PF01370"/>
    </source>
</evidence>
<accession>A0ABS1B9P6</accession>
<name>A0ABS1B9P6_9MICO</name>
<dbReference type="InterPro" id="IPR051783">
    <property type="entry name" value="NAD(P)-dependent_oxidoreduct"/>
</dbReference>
<dbReference type="Pfam" id="PF01370">
    <property type="entry name" value="Epimerase"/>
    <property type="match status" value="1"/>
</dbReference>
<dbReference type="InterPro" id="IPR001509">
    <property type="entry name" value="Epimerase_deHydtase"/>
</dbReference>
<dbReference type="PANTHER" id="PTHR48079:SF6">
    <property type="entry name" value="NAD(P)-BINDING DOMAIN-CONTAINING PROTEIN-RELATED"/>
    <property type="match status" value="1"/>
</dbReference>
<dbReference type="CDD" id="cd05262">
    <property type="entry name" value="SDR_a7"/>
    <property type="match status" value="1"/>
</dbReference>
<proteinExistence type="predicted"/>
<feature type="domain" description="NAD-dependent epimerase/dehydratase" evidence="1">
    <location>
        <begin position="3"/>
        <end position="227"/>
    </location>
</feature>
<dbReference type="SUPFAM" id="SSF51735">
    <property type="entry name" value="NAD(P)-binding Rossmann-fold domains"/>
    <property type="match status" value="1"/>
</dbReference>
<evidence type="ECO:0000313" key="2">
    <source>
        <dbReference type="EMBL" id="MBK0331343.1"/>
    </source>
</evidence>
<gene>
    <name evidence="2" type="ORF">I8D64_08000</name>
</gene>
<protein>
    <submittedName>
        <fullName evidence="2">SDR family oxidoreductase</fullName>
    </submittedName>
</protein>
<organism evidence="2 3">
    <name type="scientific">Brachybacterium halotolerans</name>
    <dbReference type="NCBI Taxonomy" id="2795215"/>
    <lineage>
        <taxon>Bacteria</taxon>
        <taxon>Bacillati</taxon>
        <taxon>Actinomycetota</taxon>
        <taxon>Actinomycetes</taxon>
        <taxon>Micrococcales</taxon>
        <taxon>Dermabacteraceae</taxon>
        <taxon>Brachybacterium</taxon>
    </lineage>
</organism>
<dbReference type="Proteomes" id="UP000612352">
    <property type="component" value="Unassembled WGS sequence"/>
</dbReference>
<sequence>MKVFVTGATGFIGSAVVPELISAGHEVVGLARSERSAARLQELGASSLPGDLTDLDALRRGVAATDSVVHLAFSNDFTAVEAGVEEESRAVHAMGEALAERTRGAAPAAHEGSAFVIASGTPAIPGRTSTEDDPYLAEGPMAARARTAQYVMDLAAHGVRPVAVRLPRSVHQAHVRYGFASMLIQAAQRSGVSGFVGDGGQRWPAVHVKDAARLFRLGLERAEAGFQAQAVADEGDTMRDIAAAIGEALDLPVRSVDAETFGFLGQIFALDQPASSRGTRSALGWEPTRPSLLEDLRAGGYPS</sequence>
<dbReference type="EMBL" id="JAEDAJ010000003">
    <property type="protein sequence ID" value="MBK0331343.1"/>
    <property type="molecule type" value="Genomic_DNA"/>
</dbReference>
<dbReference type="RefSeq" id="WP_200501964.1">
    <property type="nucleotide sequence ID" value="NZ_JAEDAJ010000003.1"/>
</dbReference>
<reference evidence="2 3" key="1">
    <citation type="submission" date="2020-12" db="EMBL/GenBank/DDBJ databases">
        <title>Brachybacterium sp. MASK1Z-5, whole genome shotgun sequence.</title>
        <authorList>
            <person name="Tuo L."/>
        </authorList>
    </citation>
    <scope>NUCLEOTIDE SEQUENCE [LARGE SCALE GENOMIC DNA]</scope>
    <source>
        <strain evidence="2 3">MASK1Z-5</strain>
    </source>
</reference>
<dbReference type="PANTHER" id="PTHR48079">
    <property type="entry name" value="PROTEIN YEEZ"/>
    <property type="match status" value="1"/>
</dbReference>
<keyword evidence="3" id="KW-1185">Reference proteome</keyword>
<comment type="caution">
    <text evidence="2">The sequence shown here is derived from an EMBL/GenBank/DDBJ whole genome shotgun (WGS) entry which is preliminary data.</text>
</comment>